<dbReference type="GO" id="GO:0004222">
    <property type="term" value="F:metalloendopeptidase activity"/>
    <property type="evidence" value="ECO:0007669"/>
    <property type="project" value="InterPro"/>
</dbReference>
<accession>A0AAE4U8N1</accession>
<feature type="domain" description="Peptidase M48" evidence="8">
    <location>
        <begin position="154"/>
        <end position="207"/>
    </location>
</feature>
<evidence type="ECO:0000313" key="9">
    <source>
        <dbReference type="EMBL" id="MDV6307632.1"/>
    </source>
</evidence>
<dbReference type="RefSeq" id="WP_006438760.1">
    <property type="nucleotide sequence ID" value="NZ_CP091855.1"/>
</dbReference>
<comment type="cofactor">
    <cofactor evidence="6">
        <name>Zn(2+)</name>
        <dbReference type="ChEBI" id="CHEBI:29105"/>
    </cofactor>
    <text evidence="6">Binds 1 zinc ion per subunit.</text>
</comment>
<dbReference type="Proteomes" id="UP001185779">
    <property type="component" value="Unassembled WGS sequence"/>
</dbReference>
<keyword evidence="5 6" id="KW-0482">Metalloprotease</keyword>
<evidence type="ECO:0000256" key="5">
    <source>
        <dbReference type="ARBA" id="ARBA00023049"/>
    </source>
</evidence>
<feature type="transmembrane region" description="Helical" evidence="7">
    <location>
        <begin position="6"/>
        <end position="24"/>
    </location>
</feature>
<feature type="transmembrane region" description="Helical" evidence="7">
    <location>
        <begin position="36"/>
        <end position="63"/>
    </location>
</feature>
<comment type="similarity">
    <text evidence="6">Belongs to the peptidase M48 family.</text>
</comment>
<dbReference type="GeneID" id="77170422"/>
<keyword evidence="7" id="KW-0472">Membrane</keyword>
<keyword evidence="4 6" id="KW-0862">Zinc</keyword>
<evidence type="ECO:0000259" key="8">
    <source>
        <dbReference type="Pfam" id="PF01435"/>
    </source>
</evidence>
<dbReference type="Gene3D" id="3.30.2010.10">
    <property type="entry name" value="Metalloproteases ('zincins'), catalytic domain"/>
    <property type="match status" value="1"/>
</dbReference>
<dbReference type="CDD" id="cd07326">
    <property type="entry name" value="M56_BlaR1_MecR1_like"/>
    <property type="match status" value="1"/>
</dbReference>
<dbReference type="AlphaFoldDB" id="A0AAE4U8N1"/>
<evidence type="ECO:0000256" key="1">
    <source>
        <dbReference type="ARBA" id="ARBA00022670"/>
    </source>
</evidence>
<evidence type="ECO:0000256" key="2">
    <source>
        <dbReference type="ARBA" id="ARBA00022723"/>
    </source>
</evidence>
<evidence type="ECO:0000256" key="3">
    <source>
        <dbReference type="ARBA" id="ARBA00022801"/>
    </source>
</evidence>
<dbReference type="PANTHER" id="PTHR34978">
    <property type="entry name" value="POSSIBLE SENSOR-TRANSDUCER PROTEIN BLAR"/>
    <property type="match status" value="1"/>
</dbReference>
<sequence>MLVTVAVVVAAFVAAGWLGPRALRRAAPALSRAPRVATGLLMACAALWAGALLAIGPMFAWVLRGPQILPSGAAEVCQRCLASASPWSTGTVETALPTVLFLLAPVVIVLTASWVGARYVYRSTMSTRATAAAFAAVTTPGEIAGHRVRVLDDATPVVFALPRRRGGIIISRGAVQLLDGVELRAVLEHESAHLRQRHHLIALVVGALGAPLRWSPLLDSIVEAVPHYLEIAADNAARHAVSTPALATALLKLGGHRTHVPGALHAGGPDRIGQLVAVADGSRRGAVPTAAIVAFMVFSALVTASIYASYLMAANACIR</sequence>
<dbReference type="Pfam" id="PF01435">
    <property type="entry name" value="Peptidase_M48"/>
    <property type="match status" value="1"/>
</dbReference>
<name>A0AAE4U8N1_9ACTN</name>
<keyword evidence="11" id="KW-1185">Reference proteome</keyword>
<dbReference type="InterPro" id="IPR001915">
    <property type="entry name" value="Peptidase_M48"/>
</dbReference>
<evidence type="ECO:0000256" key="4">
    <source>
        <dbReference type="ARBA" id="ARBA00022833"/>
    </source>
</evidence>
<keyword evidence="7" id="KW-0812">Transmembrane</keyword>
<keyword evidence="2" id="KW-0479">Metal-binding</keyword>
<protein>
    <submittedName>
        <fullName evidence="10">M56 family metallopeptidase</fullName>
    </submittedName>
</protein>
<dbReference type="InterPro" id="IPR052173">
    <property type="entry name" value="Beta-lactam_resp_regulator"/>
</dbReference>
<feature type="transmembrane region" description="Helical" evidence="7">
    <location>
        <begin position="290"/>
        <end position="313"/>
    </location>
</feature>
<organism evidence="10 12">
    <name type="scientific">Gordonia amicalis</name>
    <dbReference type="NCBI Taxonomy" id="89053"/>
    <lineage>
        <taxon>Bacteria</taxon>
        <taxon>Bacillati</taxon>
        <taxon>Actinomycetota</taxon>
        <taxon>Actinomycetes</taxon>
        <taxon>Mycobacteriales</taxon>
        <taxon>Gordoniaceae</taxon>
        <taxon>Gordonia</taxon>
    </lineage>
</organism>
<comment type="caution">
    <text evidence="10">The sequence shown here is derived from an EMBL/GenBank/DDBJ whole genome shotgun (WGS) entry which is preliminary data.</text>
</comment>
<evidence type="ECO:0000256" key="7">
    <source>
        <dbReference type="SAM" id="Phobius"/>
    </source>
</evidence>
<keyword evidence="3 6" id="KW-0378">Hydrolase</keyword>
<feature type="transmembrane region" description="Helical" evidence="7">
    <location>
        <begin position="99"/>
        <end position="121"/>
    </location>
</feature>
<dbReference type="EMBL" id="JAWLKH010000010">
    <property type="protein sequence ID" value="MDV6312586.1"/>
    <property type="molecule type" value="Genomic_DNA"/>
</dbReference>
<reference evidence="10 11" key="1">
    <citation type="submission" date="2023-10" db="EMBL/GenBank/DDBJ databases">
        <title>Development of a sustainable strategy for remediation of hydrocarbon-contaminated territories based on the waste exchange concept.</title>
        <authorList>
            <person name="Krivoruchko A."/>
        </authorList>
    </citation>
    <scope>NUCLEOTIDE SEQUENCE</scope>
    <source>
        <strain evidence="9 11">IEGM 1266</strain>
        <strain evidence="10">IEGM 1279</strain>
    </source>
</reference>
<dbReference type="GO" id="GO:0006508">
    <property type="term" value="P:proteolysis"/>
    <property type="evidence" value="ECO:0007669"/>
    <property type="project" value="UniProtKB-KW"/>
</dbReference>
<dbReference type="GO" id="GO:0046872">
    <property type="term" value="F:metal ion binding"/>
    <property type="evidence" value="ECO:0007669"/>
    <property type="project" value="UniProtKB-KW"/>
</dbReference>
<keyword evidence="1 6" id="KW-0645">Protease</keyword>
<evidence type="ECO:0000313" key="12">
    <source>
        <dbReference type="Proteomes" id="UP001185922"/>
    </source>
</evidence>
<gene>
    <name evidence="9" type="ORF">R3P94_09915</name>
    <name evidence="10" type="ORF">R3Q15_11935</name>
</gene>
<keyword evidence="7" id="KW-1133">Transmembrane helix</keyword>
<evidence type="ECO:0000313" key="10">
    <source>
        <dbReference type="EMBL" id="MDV6312586.1"/>
    </source>
</evidence>
<proteinExistence type="inferred from homology"/>
<evidence type="ECO:0000256" key="6">
    <source>
        <dbReference type="RuleBase" id="RU003983"/>
    </source>
</evidence>
<dbReference type="Proteomes" id="UP001185922">
    <property type="component" value="Unassembled WGS sequence"/>
</dbReference>
<dbReference type="EMBL" id="JAWLKI010000009">
    <property type="protein sequence ID" value="MDV6307632.1"/>
    <property type="molecule type" value="Genomic_DNA"/>
</dbReference>
<evidence type="ECO:0000313" key="11">
    <source>
        <dbReference type="Proteomes" id="UP001185779"/>
    </source>
</evidence>
<dbReference type="PANTHER" id="PTHR34978:SF3">
    <property type="entry name" value="SLR0241 PROTEIN"/>
    <property type="match status" value="1"/>
</dbReference>